<sequence>MEGAKGEHTEVRKRGELDANHNLNDGRGAVVRPSHSERHNLIIGCVPPGEAALWSSWPRVFNASRATKSAGVAD</sequence>
<name>A0ABN2AGL0_9ACTN</name>
<protein>
    <submittedName>
        <fullName evidence="2">Uncharacterized protein</fullName>
    </submittedName>
</protein>
<feature type="region of interest" description="Disordered" evidence="1">
    <location>
        <begin position="1"/>
        <end position="32"/>
    </location>
</feature>
<organism evidence="2 3">
    <name type="scientific">Nocardioides humi</name>
    <dbReference type="NCBI Taxonomy" id="449461"/>
    <lineage>
        <taxon>Bacteria</taxon>
        <taxon>Bacillati</taxon>
        <taxon>Actinomycetota</taxon>
        <taxon>Actinomycetes</taxon>
        <taxon>Propionibacteriales</taxon>
        <taxon>Nocardioidaceae</taxon>
        <taxon>Nocardioides</taxon>
    </lineage>
</organism>
<reference evidence="2 3" key="1">
    <citation type="journal article" date="2019" name="Int. J. Syst. Evol. Microbiol.">
        <title>The Global Catalogue of Microorganisms (GCM) 10K type strain sequencing project: providing services to taxonomists for standard genome sequencing and annotation.</title>
        <authorList>
            <consortium name="The Broad Institute Genomics Platform"/>
            <consortium name="The Broad Institute Genome Sequencing Center for Infectious Disease"/>
            <person name="Wu L."/>
            <person name="Ma J."/>
        </authorList>
    </citation>
    <scope>NUCLEOTIDE SEQUENCE [LARGE SCALE GENOMIC DNA]</scope>
    <source>
        <strain evidence="2 3">JCM 14942</strain>
    </source>
</reference>
<evidence type="ECO:0000313" key="3">
    <source>
        <dbReference type="Proteomes" id="UP001500842"/>
    </source>
</evidence>
<dbReference type="EMBL" id="BAAAOR010000015">
    <property type="protein sequence ID" value="GAA1517869.1"/>
    <property type="molecule type" value="Genomic_DNA"/>
</dbReference>
<evidence type="ECO:0000256" key="1">
    <source>
        <dbReference type="SAM" id="MobiDB-lite"/>
    </source>
</evidence>
<gene>
    <name evidence="2" type="ORF">GCM10009788_22490</name>
</gene>
<feature type="compositionally biased region" description="Basic and acidic residues" evidence="1">
    <location>
        <begin position="1"/>
        <end position="19"/>
    </location>
</feature>
<accession>A0ABN2AGL0</accession>
<evidence type="ECO:0000313" key="2">
    <source>
        <dbReference type="EMBL" id="GAA1517869.1"/>
    </source>
</evidence>
<keyword evidence="3" id="KW-1185">Reference proteome</keyword>
<comment type="caution">
    <text evidence="2">The sequence shown here is derived from an EMBL/GenBank/DDBJ whole genome shotgun (WGS) entry which is preliminary data.</text>
</comment>
<dbReference type="Proteomes" id="UP001500842">
    <property type="component" value="Unassembled WGS sequence"/>
</dbReference>
<proteinExistence type="predicted"/>